<dbReference type="HOGENOM" id="CLU_1512924_0_0_1"/>
<dbReference type="InterPro" id="IPR016072">
    <property type="entry name" value="Skp1_comp_dimer"/>
</dbReference>
<organism evidence="3">
    <name type="scientific">Oryza brachyantha</name>
    <name type="common">malo sina</name>
    <dbReference type="NCBI Taxonomy" id="4533"/>
    <lineage>
        <taxon>Eukaryota</taxon>
        <taxon>Viridiplantae</taxon>
        <taxon>Streptophyta</taxon>
        <taxon>Embryophyta</taxon>
        <taxon>Tracheophyta</taxon>
        <taxon>Spermatophyta</taxon>
        <taxon>Magnoliopsida</taxon>
        <taxon>Liliopsida</taxon>
        <taxon>Poales</taxon>
        <taxon>Poaceae</taxon>
        <taxon>BOP clade</taxon>
        <taxon>Oryzoideae</taxon>
        <taxon>Oryzeae</taxon>
        <taxon>Oryzinae</taxon>
        <taxon>Oryza</taxon>
    </lineage>
</organism>
<dbReference type="AlphaFoldDB" id="J3NEN1"/>
<dbReference type="OMA" id="LAWNHAC"/>
<reference evidence="3" key="2">
    <citation type="submission" date="2013-04" db="UniProtKB">
        <authorList>
            <consortium name="EnsemblPlants"/>
        </authorList>
    </citation>
    <scope>IDENTIFICATION</scope>
</reference>
<dbReference type="RefSeq" id="XP_006664702.1">
    <property type="nucleotide sequence ID" value="XM_006664639.3"/>
</dbReference>
<feature type="domain" description="SKP1 component dimerisation" evidence="2">
    <location>
        <begin position="104"/>
        <end position="150"/>
    </location>
</feature>
<dbReference type="InterPro" id="IPR011333">
    <property type="entry name" value="SKP1/BTB/POZ_sf"/>
</dbReference>
<dbReference type="Pfam" id="PF01466">
    <property type="entry name" value="Skp1"/>
    <property type="match status" value="1"/>
</dbReference>
<reference evidence="3" key="1">
    <citation type="journal article" date="2013" name="Nat. Commun.">
        <title>Whole-genome sequencing of Oryza brachyantha reveals mechanisms underlying Oryza genome evolution.</title>
        <authorList>
            <person name="Chen J."/>
            <person name="Huang Q."/>
            <person name="Gao D."/>
            <person name="Wang J."/>
            <person name="Lang Y."/>
            <person name="Liu T."/>
            <person name="Li B."/>
            <person name="Bai Z."/>
            <person name="Luis Goicoechea J."/>
            <person name="Liang C."/>
            <person name="Chen C."/>
            <person name="Zhang W."/>
            <person name="Sun S."/>
            <person name="Liao Y."/>
            <person name="Zhang X."/>
            <person name="Yang L."/>
            <person name="Song C."/>
            <person name="Wang M."/>
            <person name="Shi J."/>
            <person name="Liu G."/>
            <person name="Liu J."/>
            <person name="Zhou H."/>
            <person name="Zhou W."/>
            <person name="Yu Q."/>
            <person name="An N."/>
            <person name="Chen Y."/>
            <person name="Cai Q."/>
            <person name="Wang B."/>
            <person name="Liu B."/>
            <person name="Min J."/>
            <person name="Huang Y."/>
            <person name="Wu H."/>
            <person name="Li Z."/>
            <person name="Zhang Y."/>
            <person name="Yin Y."/>
            <person name="Song W."/>
            <person name="Jiang J."/>
            <person name="Jackson S.A."/>
            <person name="Wing R.A."/>
            <person name="Wang J."/>
            <person name="Chen M."/>
        </authorList>
    </citation>
    <scope>NUCLEOTIDE SEQUENCE [LARGE SCALE GENOMIC DNA]</scope>
    <source>
        <strain evidence="3">cv. IRGC 101232</strain>
    </source>
</reference>
<evidence type="ECO:0000313" key="4">
    <source>
        <dbReference type="Proteomes" id="UP000006038"/>
    </source>
</evidence>
<comment type="pathway">
    <text evidence="1">Protein modification; protein ubiquitination.</text>
</comment>
<dbReference type="GO" id="GO:0006511">
    <property type="term" value="P:ubiquitin-dependent protein catabolic process"/>
    <property type="evidence" value="ECO:0007669"/>
    <property type="project" value="InterPro"/>
</dbReference>
<gene>
    <name evidence="3" type="primary">LOC102702906</name>
</gene>
<dbReference type="KEGG" id="obr:102702906"/>
<dbReference type="SUPFAM" id="SSF81382">
    <property type="entry name" value="Skp1 dimerisation domain-like"/>
    <property type="match status" value="1"/>
</dbReference>
<dbReference type="eggNOG" id="KOG1724">
    <property type="taxonomic scope" value="Eukaryota"/>
</dbReference>
<sequence>MAEEEAAAPDLRLQFQDGQVYLADTSITEQLPMGYPVDAPFIRSERIFGLLDDYRRVHAQYERGDDDAVPDIAAWGLEFMEKVVTDTDTLHDLFLAAWTLGIYGLRDLCAQMTADLVKGRTVGEVKQLLGITDVGMTPDEEQELQRNNQDILRLR</sequence>
<dbReference type="Gene3D" id="3.30.710.10">
    <property type="entry name" value="Potassium Channel Kv1.1, Chain A"/>
    <property type="match status" value="1"/>
</dbReference>
<dbReference type="EnsemblPlants" id="OB12G24390.1">
    <property type="protein sequence ID" value="OB12G24390.1"/>
    <property type="gene ID" value="OB12G24390"/>
</dbReference>
<dbReference type="GeneID" id="102702906"/>
<keyword evidence="4" id="KW-1185">Reference proteome</keyword>
<dbReference type="STRING" id="4533.J3NEN1"/>
<protein>
    <recommendedName>
        <fullName evidence="2">SKP1 component dimerisation domain-containing protein</fullName>
    </recommendedName>
</protein>
<accession>J3NEN1</accession>
<dbReference type="Gramene" id="OB12G24390.1">
    <property type="protein sequence ID" value="OB12G24390.1"/>
    <property type="gene ID" value="OB12G24390"/>
</dbReference>
<evidence type="ECO:0000313" key="3">
    <source>
        <dbReference type="EnsemblPlants" id="OB12G24390.1"/>
    </source>
</evidence>
<evidence type="ECO:0000256" key="1">
    <source>
        <dbReference type="ARBA" id="ARBA00004906"/>
    </source>
</evidence>
<dbReference type="OrthoDB" id="608200at2759"/>
<evidence type="ECO:0000259" key="2">
    <source>
        <dbReference type="Pfam" id="PF01466"/>
    </source>
</evidence>
<name>J3NEN1_ORYBR</name>
<dbReference type="Proteomes" id="UP000006038">
    <property type="component" value="Chromosome 12"/>
</dbReference>
<dbReference type="InterPro" id="IPR036296">
    <property type="entry name" value="SKP1-like_dim_sf"/>
</dbReference>
<proteinExistence type="predicted"/>